<keyword evidence="9" id="KW-0408">Iron</keyword>
<dbReference type="Proteomes" id="UP000551758">
    <property type="component" value="Unassembled WGS sequence"/>
</dbReference>
<name>A0A7J7E606_DICBM</name>
<keyword evidence="14" id="KW-1185">Reference proteome</keyword>
<dbReference type="SUPFAM" id="SSF48264">
    <property type="entry name" value="Cytochrome P450"/>
    <property type="match status" value="1"/>
</dbReference>
<evidence type="ECO:0000256" key="9">
    <source>
        <dbReference type="ARBA" id="ARBA00023004"/>
    </source>
</evidence>
<evidence type="ECO:0000256" key="11">
    <source>
        <dbReference type="ARBA" id="ARBA00023136"/>
    </source>
</evidence>
<dbReference type="EC" id="1.14.14.1" evidence="4"/>
<keyword evidence="12" id="KW-0732">Signal</keyword>
<dbReference type="InterPro" id="IPR036396">
    <property type="entry name" value="Cyt_P450_sf"/>
</dbReference>
<sequence length="154" mass="17615">MDPVVVLVLFLSFLKSLQPCVHCVFWHEAHCGIVSSNGARWKDMLRFSLVNLRNLGMGKKNIGDRFQEEARCLVEELEKTNCDSLASPWNPTFIVGCTPCDVICSIILQNSFLYTDQNFLNLLELLKENVCNNVPAFLDYFPGSHKKFRKMLLI</sequence>
<protein>
    <recommendedName>
        <fullName evidence="4">unspecific monooxygenase</fullName>
        <ecNumber evidence="4">1.14.14.1</ecNumber>
    </recommendedName>
</protein>
<keyword evidence="11" id="KW-0472">Membrane</keyword>
<feature type="signal peptide" evidence="12">
    <location>
        <begin position="1"/>
        <end position="23"/>
    </location>
</feature>
<evidence type="ECO:0000256" key="7">
    <source>
        <dbReference type="ARBA" id="ARBA00022848"/>
    </source>
</evidence>
<dbReference type="InterPro" id="IPR001128">
    <property type="entry name" value="Cyt_P450"/>
</dbReference>
<dbReference type="GO" id="GO:0005506">
    <property type="term" value="F:iron ion binding"/>
    <property type="evidence" value="ECO:0007669"/>
    <property type="project" value="InterPro"/>
</dbReference>
<evidence type="ECO:0000256" key="4">
    <source>
        <dbReference type="ARBA" id="ARBA00012109"/>
    </source>
</evidence>
<dbReference type="GO" id="GO:0006805">
    <property type="term" value="P:xenobiotic metabolic process"/>
    <property type="evidence" value="ECO:0007669"/>
    <property type="project" value="TreeGrafter"/>
</dbReference>
<dbReference type="Pfam" id="PF00067">
    <property type="entry name" value="p450"/>
    <property type="match status" value="1"/>
</dbReference>
<evidence type="ECO:0000256" key="12">
    <source>
        <dbReference type="SAM" id="SignalP"/>
    </source>
</evidence>
<evidence type="ECO:0000256" key="1">
    <source>
        <dbReference type="ARBA" id="ARBA00004174"/>
    </source>
</evidence>
<evidence type="ECO:0000256" key="6">
    <source>
        <dbReference type="ARBA" id="ARBA00022824"/>
    </source>
</evidence>
<dbReference type="GO" id="GO:0006082">
    <property type="term" value="P:organic acid metabolic process"/>
    <property type="evidence" value="ECO:0007669"/>
    <property type="project" value="TreeGrafter"/>
</dbReference>
<comment type="caution">
    <text evidence="13">The sequence shown here is derived from an EMBL/GenBank/DDBJ whole genome shotgun (WGS) entry which is preliminary data.</text>
</comment>
<evidence type="ECO:0000256" key="5">
    <source>
        <dbReference type="ARBA" id="ARBA00022723"/>
    </source>
</evidence>
<feature type="chain" id="PRO_5029588887" description="unspecific monooxygenase" evidence="12">
    <location>
        <begin position="24"/>
        <end position="154"/>
    </location>
</feature>
<dbReference type="PANTHER" id="PTHR24300:SF423">
    <property type="entry name" value="CYTOCHROME P450 2C18"/>
    <property type="match status" value="1"/>
</dbReference>
<dbReference type="GO" id="GO:0020037">
    <property type="term" value="F:heme binding"/>
    <property type="evidence" value="ECO:0007669"/>
    <property type="project" value="InterPro"/>
</dbReference>
<evidence type="ECO:0000256" key="8">
    <source>
        <dbReference type="ARBA" id="ARBA00023002"/>
    </source>
</evidence>
<dbReference type="AlphaFoldDB" id="A0A7J7E606"/>
<keyword evidence="10" id="KW-0503">Monooxygenase</keyword>
<proteinExistence type="inferred from homology"/>
<dbReference type="PANTHER" id="PTHR24300">
    <property type="entry name" value="CYTOCHROME P450 508A4-RELATED"/>
    <property type="match status" value="1"/>
</dbReference>
<reference evidence="13 14" key="1">
    <citation type="journal article" date="2020" name="Mol. Biol. Evol.">
        <title>Interspecific Gene Flow and the Evolution of Specialization in Black and White Rhinoceros.</title>
        <authorList>
            <person name="Moodley Y."/>
            <person name="Westbury M.V."/>
            <person name="Russo I.M."/>
            <person name="Gopalakrishnan S."/>
            <person name="Rakotoarivelo A."/>
            <person name="Olsen R.A."/>
            <person name="Prost S."/>
            <person name="Tunstall T."/>
            <person name="Ryder O.A."/>
            <person name="Dalen L."/>
            <person name="Bruford M.W."/>
        </authorList>
    </citation>
    <scope>NUCLEOTIDE SEQUENCE [LARGE SCALE GENOMIC DNA]</scope>
    <source>
        <strain evidence="13">SBR-YM</strain>
        <tissue evidence="13">Skin</tissue>
    </source>
</reference>
<comment type="subcellular location">
    <subcellularLocation>
        <location evidence="2">Endoplasmic reticulum membrane</location>
        <topology evidence="2">Peripheral membrane protein</topology>
    </subcellularLocation>
    <subcellularLocation>
        <location evidence="1">Microsome membrane</location>
        <topology evidence="1">Peripheral membrane protein</topology>
    </subcellularLocation>
</comment>
<keyword evidence="7" id="KW-0492">Microsome</keyword>
<dbReference type="GO" id="GO:0005789">
    <property type="term" value="C:endoplasmic reticulum membrane"/>
    <property type="evidence" value="ECO:0007669"/>
    <property type="project" value="UniProtKB-SubCell"/>
</dbReference>
<evidence type="ECO:0000313" key="13">
    <source>
        <dbReference type="EMBL" id="KAF5911242.1"/>
    </source>
</evidence>
<organism evidence="13 14">
    <name type="scientific">Diceros bicornis minor</name>
    <name type="common">South-central black rhinoceros</name>
    <dbReference type="NCBI Taxonomy" id="77932"/>
    <lineage>
        <taxon>Eukaryota</taxon>
        <taxon>Metazoa</taxon>
        <taxon>Chordata</taxon>
        <taxon>Craniata</taxon>
        <taxon>Vertebrata</taxon>
        <taxon>Euteleostomi</taxon>
        <taxon>Mammalia</taxon>
        <taxon>Eutheria</taxon>
        <taxon>Laurasiatheria</taxon>
        <taxon>Perissodactyla</taxon>
        <taxon>Rhinocerotidae</taxon>
        <taxon>Diceros</taxon>
    </lineage>
</organism>
<keyword evidence="6" id="KW-0256">Endoplasmic reticulum</keyword>
<dbReference type="Gene3D" id="1.10.630.10">
    <property type="entry name" value="Cytochrome P450"/>
    <property type="match status" value="1"/>
</dbReference>
<evidence type="ECO:0000313" key="14">
    <source>
        <dbReference type="Proteomes" id="UP000551758"/>
    </source>
</evidence>
<accession>A0A7J7E606</accession>
<evidence type="ECO:0000256" key="3">
    <source>
        <dbReference type="ARBA" id="ARBA00010617"/>
    </source>
</evidence>
<dbReference type="InterPro" id="IPR050182">
    <property type="entry name" value="Cytochrome_P450_fam2"/>
</dbReference>
<keyword evidence="5" id="KW-0479">Metal-binding</keyword>
<keyword evidence="8" id="KW-0560">Oxidoreductase</keyword>
<dbReference type="GO" id="GO:0016712">
    <property type="term" value="F:oxidoreductase activity, acting on paired donors, with incorporation or reduction of molecular oxygen, reduced flavin or flavoprotein as one donor, and incorporation of one atom of oxygen"/>
    <property type="evidence" value="ECO:0007669"/>
    <property type="project" value="UniProtKB-EC"/>
</dbReference>
<gene>
    <name evidence="13" type="ORF">HPG69_019610</name>
</gene>
<dbReference type="EMBL" id="JACDTQ010004021">
    <property type="protein sequence ID" value="KAF5911242.1"/>
    <property type="molecule type" value="Genomic_DNA"/>
</dbReference>
<comment type="similarity">
    <text evidence="3">Belongs to the cytochrome P450 family.</text>
</comment>
<evidence type="ECO:0000256" key="10">
    <source>
        <dbReference type="ARBA" id="ARBA00023033"/>
    </source>
</evidence>
<evidence type="ECO:0000256" key="2">
    <source>
        <dbReference type="ARBA" id="ARBA00004406"/>
    </source>
</evidence>